<reference evidence="1 2" key="1">
    <citation type="submission" date="2014-01" db="EMBL/GenBank/DDBJ databases">
        <title>Full genme sequencing of cellulolytic bacterium Gynuella sunshinyii YC6258T gen. nov., sp. nov.</title>
        <authorList>
            <person name="Khan H."/>
            <person name="Chung E.J."/>
            <person name="Chung Y.R."/>
        </authorList>
    </citation>
    <scope>NUCLEOTIDE SEQUENCE [LARGE SCALE GENOMIC DNA]</scope>
    <source>
        <strain evidence="1 2">YC6258</strain>
    </source>
</reference>
<dbReference type="KEGG" id="gsn:YC6258_03059"/>
<gene>
    <name evidence="1" type="ORF">YC6258_03059</name>
</gene>
<proteinExistence type="predicted"/>
<keyword evidence="2" id="KW-1185">Reference proteome</keyword>
<protein>
    <submittedName>
        <fullName evidence="1">Uncharacterized protein</fullName>
    </submittedName>
</protein>
<evidence type="ECO:0000313" key="1">
    <source>
        <dbReference type="EMBL" id="AJQ95095.1"/>
    </source>
</evidence>
<organism evidence="1 2">
    <name type="scientific">Gynuella sunshinyii YC6258</name>
    <dbReference type="NCBI Taxonomy" id="1445510"/>
    <lineage>
        <taxon>Bacteria</taxon>
        <taxon>Pseudomonadati</taxon>
        <taxon>Pseudomonadota</taxon>
        <taxon>Gammaproteobacteria</taxon>
        <taxon>Oceanospirillales</taxon>
        <taxon>Saccharospirillaceae</taxon>
        <taxon>Gynuella</taxon>
    </lineage>
</organism>
<accession>A0A0C5V6M3</accession>
<dbReference type="EMBL" id="CP007142">
    <property type="protein sequence ID" value="AJQ95095.1"/>
    <property type="molecule type" value="Genomic_DNA"/>
</dbReference>
<dbReference type="HOGENOM" id="CLU_3007930_0_0_6"/>
<name>A0A0C5V6M3_9GAMM</name>
<dbReference type="AlphaFoldDB" id="A0A0C5V6M3"/>
<dbReference type="Proteomes" id="UP000032266">
    <property type="component" value="Chromosome"/>
</dbReference>
<evidence type="ECO:0000313" key="2">
    <source>
        <dbReference type="Proteomes" id="UP000032266"/>
    </source>
</evidence>
<sequence>MVFKELLKKQLFSSRVFSTPPGRQPLSSPYFIAVICGFQVVHASLHQNHSCFVESP</sequence>